<dbReference type="Proteomes" id="UP000196594">
    <property type="component" value="Unassembled WGS sequence"/>
</dbReference>
<evidence type="ECO:0000256" key="3">
    <source>
        <dbReference type="ARBA" id="ARBA00048615"/>
    </source>
</evidence>
<gene>
    <name evidence="6" type="ORF">CBM15_01180</name>
</gene>
<sequence>MQQLSNEVYTRKTAVVERIVQFGTGNFLRAFVDWLIHEANLQQQQDIGIVIVQSTSGSTSEVINAQDGLYTLVTQGIQNGQQVNYEQVIESVTRSISLQKQYEEYMKLAVSEDLQYVVSNTTEAGIVYEQLPFDAQPSTNFVANVTHFLWKRYETFGADPSKGLIFLPCELIEQNGTALKHGIVSYANAWDLGQSFIDWVTGANTFCNTLVDRIVPGFPKSQYEELTLKLGYEDKLLVAAEPYYIWVIENEEALHSFPLVNNQFEVKLVDDLSYYRERKVKMLNGAHSALTPLAILLDIDTVGQVMKHSRLRPFVHRLLVQEVIPTINGDKEQLMTYQQAVLERFENPFIAHYVKSIALNAIAKFKTRNIPSLLAYYKQYETLPKHLTTALAAWIYLYQTPEVFSPQDAPEAIEQIKAKPLAGVLSNENLWGIDLTTIPQLEQFVGQAITAFKEGQTAQFIAELEEEALGL</sequence>
<dbReference type="InterPro" id="IPR008927">
    <property type="entry name" value="6-PGluconate_DH-like_C_sf"/>
</dbReference>
<evidence type="ECO:0000256" key="1">
    <source>
        <dbReference type="ARBA" id="ARBA00023002"/>
    </source>
</evidence>
<dbReference type="InterPro" id="IPR013328">
    <property type="entry name" value="6PGD_dom2"/>
</dbReference>
<proteinExistence type="predicted"/>
<dbReference type="InterPro" id="IPR013131">
    <property type="entry name" value="Mannitol_DH_N"/>
</dbReference>
<evidence type="ECO:0000313" key="7">
    <source>
        <dbReference type="Proteomes" id="UP000196594"/>
    </source>
</evidence>
<dbReference type="InterPro" id="IPR036291">
    <property type="entry name" value="NAD(P)-bd_dom_sf"/>
</dbReference>
<organism evidence="6 7">
    <name type="scientific">Solibacillus kalamii</name>
    <dbReference type="NCBI Taxonomy" id="1748298"/>
    <lineage>
        <taxon>Bacteria</taxon>
        <taxon>Bacillati</taxon>
        <taxon>Bacillota</taxon>
        <taxon>Bacilli</taxon>
        <taxon>Bacillales</taxon>
        <taxon>Caryophanaceae</taxon>
        <taxon>Solibacillus</taxon>
    </lineage>
</organism>
<dbReference type="EMBL" id="NHNT01000001">
    <property type="protein sequence ID" value="OUZ40503.1"/>
    <property type="molecule type" value="Genomic_DNA"/>
</dbReference>
<dbReference type="Gene3D" id="1.10.1040.10">
    <property type="entry name" value="N-(1-d-carboxylethyl)-l-norvaline Dehydrogenase, domain 2"/>
    <property type="match status" value="1"/>
</dbReference>
<name>A0ABX3ZL96_9BACL</name>
<reference evidence="6 7" key="1">
    <citation type="journal article" date="2017" name="Int. J. Syst. Evol. Microbiol.">
        <title>Solibacillus kalamii sp. nov., isolated from a high-efficiency particulate arrestance filter system used in the International Space Station.</title>
        <authorList>
            <person name="Checinska Sielaff A."/>
            <person name="Kumar R.M."/>
            <person name="Pal D."/>
            <person name="Mayilraj S."/>
            <person name="Venkateswaran K."/>
        </authorList>
    </citation>
    <scope>NUCLEOTIDE SEQUENCE [LARGE SCALE GENOMIC DNA]</scope>
    <source>
        <strain evidence="6 7">ISSFR-015</strain>
    </source>
</reference>
<comment type="catalytic activity">
    <reaction evidence="3">
        <text>D-mannitol 1-phosphate + NAD(+) = beta-D-fructose 6-phosphate + NADH + H(+)</text>
        <dbReference type="Rhea" id="RHEA:19661"/>
        <dbReference type="ChEBI" id="CHEBI:15378"/>
        <dbReference type="ChEBI" id="CHEBI:57540"/>
        <dbReference type="ChEBI" id="CHEBI:57634"/>
        <dbReference type="ChEBI" id="CHEBI:57945"/>
        <dbReference type="ChEBI" id="CHEBI:61381"/>
        <dbReference type="EC" id="1.1.1.17"/>
    </reaction>
</comment>
<dbReference type="SUPFAM" id="SSF48179">
    <property type="entry name" value="6-phosphogluconate dehydrogenase C-terminal domain-like"/>
    <property type="match status" value="1"/>
</dbReference>
<evidence type="ECO:0000256" key="2">
    <source>
        <dbReference type="ARBA" id="ARBA00023027"/>
    </source>
</evidence>
<accession>A0ABX3ZL96</accession>
<keyword evidence="2" id="KW-0520">NAD</keyword>
<dbReference type="PRINTS" id="PR00084">
    <property type="entry name" value="MTLDHDRGNASE"/>
</dbReference>
<dbReference type="PANTHER" id="PTHR30524:SF0">
    <property type="entry name" value="ALTRONATE OXIDOREDUCTASE-RELATED"/>
    <property type="match status" value="1"/>
</dbReference>
<dbReference type="InterPro" id="IPR000669">
    <property type="entry name" value="Mannitol_DH"/>
</dbReference>
<keyword evidence="1" id="KW-0560">Oxidoreductase</keyword>
<dbReference type="InterPro" id="IPR013118">
    <property type="entry name" value="Mannitol_DH_C"/>
</dbReference>
<dbReference type="Pfam" id="PF08125">
    <property type="entry name" value="Mannitol_dh_C"/>
    <property type="match status" value="1"/>
</dbReference>
<dbReference type="RefSeq" id="WP_087615427.1">
    <property type="nucleotide sequence ID" value="NZ_JAFBEY010000002.1"/>
</dbReference>
<dbReference type="Gene3D" id="3.40.50.720">
    <property type="entry name" value="NAD(P)-binding Rossmann-like Domain"/>
    <property type="match status" value="1"/>
</dbReference>
<evidence type="ECO:0000259" key="4">
    <source>
        <dbReference type="Pfam" id="PF01232"/>
    </source>
</evidence>
<comment type="caution">
    <text evidence="6">The sequence shown here is derived from an EMBL/GenBank/DDBJ whole genome shotgun (WGS) entry which is preliminary data.</text>
</comment>
<dbReference type="SUPFAM" id="SSF51735">
    <property type="entry name" value="NAD(P)-binding Rossmann-fold domains"/>
    <property type="match status" value="1"/>
</dbReference>
<feature type="domain" description="Mannitol dehydrogenase N-terminal" evidence="4">
    <location>
        <begin position="17"/>
        <end position="253"/>
    </location>
</feature>
<feature type="domain" description="Mannitol dehydrogenase C-terminal" evidence="5">
    <location>
        <begin position="271"/>
        <end position="449"/>
    </location>
</feature>
<evidence type="ECO:0000259" key="5">
    <source>
        <dbReference type="Pfam" id="PF08125"/>
    </source>
</evidence>
<evidence type="ECO:0000313" key="6">
    <source>
        <dbReference type="EMBL" id="OUZ40503.1"/>
    </source>
</evidence>
<dbReference type="NCBIfam" id="NF002969">
    <property type="entry name" value="PRK03643.1"/>
    <property type="match status" value="1"/>
</dbReference>
<protein>
    <submittedName>
        <fullName evidence="6">Mannitol-1-phosphate 5-dehydrogenase</fullName>
    </submittedName>
</protein>
<dbReference type="PANTHER" id="PTHR30524">
    <property type="entry name" value="MANNITOL-1-PHOSPHATE 5-DEHYDROGENASE"/>
    <property type="match status" value="1"/>
</dbReference>
<keyword evidence="7" id="KW-1185">Reference proteome</keyword>
<dbReference type="Pfam" id="PF01232">
    <property type="entry name" value="Mannitol_dh"/>
    <property type="match status" value="1"/>
</dbReference>